<evidence type="ECO:0000313" key="2">
    <source>
        <dbReference type="Proteomes" id="UP000024635"/>
    </source>
</evidence>
<sequence length="105" mass="11883">MAYTCSGIDEIKRMHGMAFYLVAGLSKTGSLNGRKCLLKLLARSEALLFLMVEGLRFQAVQLVFPQLLPLRFISVDKNMEKRPFLSTKPHLRNSCAESFLSNMEN</sequence>
<name>A0A016UGR4_9BILA</name>
<gene>
    <name evidence="1" type="primary">Acey_s0042.g546</name>
    <name evidence="1" type="ORF">Y032_0042g546</name>
</gene>
<dbReference type="AlphaFoldDB" id="A0A016UGR4"/>
<organism evidence="1 2">
    <name type="scientific">Ancylostoma ceylanicum</name>
    <dbReference type="NCBI Taxonomy" id="53326"/>
    <lineage>
        <taxon>Eukaryota</taxon>
        <taxon>Metazoa</taxon>
        <taxon>Ecdysozoa</taxon>
        <taxon>Nematoda</taxon>
        <taxon>Chromadorea</taxon>
        <taxon>Rhabditida</taxon>
        <taxon>Rhabditina</taxon>
        <taxon>Rhabditomorpha</taxon>
        <taxon>Strongyloidea</taxon>
        <taxon>Ancylostomatidae</taxon>
        <taxon>Ancylostomatinae</taxon>
        <taxon>Ancylostoma</taxon>
    </lineage>
</organism>
<accession>A0A016UGR4</accession>
<protein>
    <submittedName>
        <fullName evidence="1">Uncharacterized protein</fullName>
    </submittedName>
</protein>
<evidence type="ECO:0000313" key="1">
    <source>
        <dbReference type="EMBL" id="EYC13813.1"/>
    </source>
</evidence>
<keyword evidence="2" id="KW-1185">Reference proteome</keyword>
<comment type="caution">
    <text evidence="1">The sequence shown here is derived from an EMBL/GenBank/DDBJ whole genome shotgun (WGS) entry which is preliminary data.</text>
</comment>
<reference evidence="2" key="1">
    <citation type="journal article" date="2015" name="Nat. Genet.">
        <title>The genome and transcriptome of the zoonotic hookworm Ancylostoma ceylanicum identify infection-specific gene families.</title>
        <authorList>
            <person name="Schwarz E.M."/>
            <person name="Hu Y."/>
            <person name="Antoshechkin I."/>
            <person name="Miller M.M."/>
            <person name="Sternberg P.W."/>
            <person name="Aroian R.V."/>
        </authorList>
    </citation>
    <scope>NUCLEOTIDE SEQUENCE</scope>
    <source>
        <strain evidence="2">HY135</strain>
    </source>
</reference>
<dbReference type="Proteomes" id="UP000024635">
    <property type="component" value="Unassembled WGS sequence"/>
</dbReference>
<proteinExistence type="predicted"/>
<dbReference type="EMBL" id="JARK01001378">
    <property type="protein sequence ID" value="EYC13813.1"/>
    <property type="molecule type" value="Genomic_DNA"/>
</dbReference>